<name>A0A5C1I6K0_9SPHI</name>
<dbReference type="AlphaFoldDB" id="A0A5C1I6K0"/>
<dbReference type="CDD" id="cd02440">
    <property type="entry name" value="AdoMet_MTases"/>
    <property type="match status" value="1"/>
</dbReference>
<keyword evidence="1" id="KW-0808">Transferase</keyword>
<evidence type="ECO:0000313" key="1">
    <source>
        <dbReference type="EMBL" id="QEM13128.1"/>
    </source>
</evidence>
<dbReference type="OrthoDB" id="9782855at2"/>
<dbReference type="Pfam" id="PF02353">
    <property type="entry name" value="CMAS"/>
    <property type="match status" value="1"/>
</dbReference>
<dbReference type="InterPro" id="IPR029063">
    <property type="entry name" value="SAM-dependent_MTases_sf"/>
</dbReference>
<dbReference type="RefSeq" id="WP_112568316.1">
    <property type="nucleotide sequence ID" value="NZ_CP043450.1"/>
</dbReference>
<sequence>MWYDKLIEQGRVPDFLLRKGIRKLLQQRLADENKGNVEAQQAHLMNLIAELKASPIAVNTTDANEQHYEVPTQFYQYCLGRNLKYSSGYWKPGVTDINTSEDDMLELTCLRAELKSGQDVLELGCGWGSLSLYMAAKFPQSNFKVVSNSRTQKVYIDEQAQKRGISNLTVITADMNTFDIEEKFDRVVSVEMFEHMRNYELLLKKVASFLKADGKLWIHIFTHKEYTYKFEVIDETDWMSKYFFTGGIMPSDDLMFYFNDDLVVEKHWHVSGNHYSKTSEAWLKNMDSHKSQIMPLFEQIYGADQAVKWWVYWRLFYMACAELWNFNNGNEWIVSHYLFHKTTA</sequence>
<dbReference type="Proteomes" id="UP000251402">
    <property type="component" value="Chromosome"/>
</dbReference>
<gene>
    <name evidence="1" type="ORF">DEO27_024995</name>
</gene>
<evidence type="ECO:0000313" key="2">
    <source>
        <dbReference type="Proteomes" id="UP000251402"/>
    </source>
</evidence>
<dbReference type="Gene3D" id="3.40.50.150">
    <property type="entry name" value="Vaccinia Virus protein VP39"/>
    <property type="match status" value="1"/>
</dbReference>
<dbReference type="GO" id="GO:0032259">
    <property type="term" value="P:methylation"/>
    <property type="evidence" value="ECO:0007669"/>
    <property type="project" value="UniProtKB-KW"/>
</dbReference>
<reference evidence="1" key="1">
    <citation type="submission" date="2019-08" db="EMBL/GenBank/DDBJ databases">
        <title>Comparative genome analysis confer to the adaptation heavy metal polluted environment.</title>
        <authorList>
            <person name="Li Y."/>
        </authorList>
    </citation>
    <scope>NUCLEOTIDE SEQUENCE [LARGE SCALE GENOMIC DNA]</scope>
    <source>
        <strain evidence="1">P1</strain>
    </source>
</reference>
<keyword evidence="1" id="KW-0489">Methyltransferase</keyword>
<organism evidence="1 2">
    <name type="scientific">Mucilaginibacter rubeus</name>
    <dbReference type="NCBI Taxonomy" id="2027860"/>
    <lineage>
        <taxon>Bacteria</taxon>
        <taxon>Pseudomonadati</taxon>
        <taxon>Bacteroidota</taxon>
        <taxon>Sphingobacteriia</taxon>
        <taxon>Sphingobacteriales</taxon>
        <taxon>Sphingobacteriaceae</taxon>
        <taxon>Mucilaginibacter</taxon>
    </lineage>
</organism>
<dbReference type="PANTHER" id="PTHR43832">
    <property type="match status" value="1"/>
</dbReference>
<proteinExistence type="predicted"/>
<dbReference type="FunFam" id="3.40.50.150:FF:000554">
    <property type="entry name" value="Cation-transporting ATPase"/>
    <property type="match status" value="1"/>
</dbReference>
<dbReference type="GO" id="GO:0008168">
    <property type="term" value="F:methyltransferase activity"/>
    <property type="evidence" value="ECO:0007669"/>
    <property type="project" value="UniProtKB-KW"/>
</dbReference>
<dbReference type="KEGG" id="mrub:DEO27_024995"/>
<keyword evidence="2" id="KW-1185">Reference proteome</keyword>
<dbReference type="PANTHER" id="PTHR43832:SF1">
    <property type="entry name" value="S-ADENOSYL-L-METHIONINE-DEPENDENT METHYLTRANSFERASES SUPERFAMILY PROTEIN"/>
    <property type="match status" value="1"/>
</dbReference>
<dbReference type="EMBL" id="CP043450">
    <property type="protein sequence ID" value="QEM13128.1"/>
    <property type="molecule type" value="Genomic_DNA"/>
</dbReference>
<accession>A0A5C1I6K0</accession>
<protein>
    <submittedName>
        <fullName evidence="1">Class I SAM-dependent methyltransferase</fullName>
    </submittedName>
</protein>
<dbReference type="SUPFAM" id="SSF53335">
    <property type="entry name" value="S-adenosyl-L-methionine-dependent methyltransferases"/>
    <property type="match status" value="1"/>
</dbReference>